<keyword evidence="2" id="KW-0645">Protease</keyword>
<dbReference type="Gene3D" id="2.80.10.50">
    <property type="match status" value="2"/>
</dbReference>
<evidence type="ECO:0000259" key="9">
    <source>
        <dbReference type="SMART" id="SM00458"/>
    </source>
</evidence>
<keyword evidence="3 8" id="KW-0732">Signal</keyword>
<dbReference type="PROSITE" id="PS50231">
    <property type="entry name" value="RICIN_B_LECTIN"/>
    <property type="match status" value="1"/>
</dbReference>
<comment type="similarity">
    <text evidence="1">Belongs to the peptidase S1 family.</text>
</comment>
<dbReference type="CDD" id="cd21112">
    <property type="entry name" value="alphaLP-like"/>
    <property type="match status" value="1"/>
</dbReference>
<keyword evidence="6" id="KW-0865">Zymogen</keyword>
<dbReference type="GO" id="GO:0005576">
    <property type="term" value="C:extracellular region"/>
    <property type="evidence" value="ECO:0007669"/>
    <property type="project" value="InterPro"/>
</dbReference>
<evidence type="ECO:0000256" key="6">
    <source>
        <dbReference type="ARBA" id="ARBA00023145"/>
    </source>
</evidence>
<reference evidence="10 11" key="1">
    <citation type="submission" date="2018-01" db="EMBL/GenBank/DDBJ databases">
        <title>Draft genome sequence of Salinispora sp. 13K206.</title>
        <authorList>
            <person name="Sahin N."/>
            <person name="Saygin H."/>
            <person name="Ay H."/>
        </authorList>
    </citation>
    <scope>NUCLEOTIDE SEQUENCE [LARGE SCALE GENOMIC DNA]</scope>
    <source>
        <strain evidence="10 11">13K206</strain>
    </source>
</reference>
<dbReference type="Pfam" id="PF00652">
    <property type="entry name" value="Ricin_B_lectin"/>
    <property type="match status" value="1"/>
</dbReference>
<dbReference type="PRINTS" id="PR00861">
    <property type="entry name" value="ALYTICPTASE"/>
</dbReference>
<sequence>MKRRVAAVAASILAAAGLSAAGEASAAPRADVASPAASSVAGVSPQIIAALQRDLRLSAEQVRARLAREDVAAHTEMLLRQRIGASFAGAWLIGNAETLVVGITDAAQADAVRSAGAKPLLVTHSEQRLNAIKAVLDGASSKATRQVAGWYVDGASNSVVVIAHTLAAGEEFAAASGAEPEAIRVVVSNESPEPLYDVRGGDAYYINNRIRCSIGFSVVGGFVTAGHCGSAGSTTAGHNNVSQGTVQGSSFPGNDYGWVRVNSSWTPRGVVNNYAGGTVAVAGSQEASIGASVCRSGSTTGWRCGTIQAKNQTVNYAAGPVYGMTRTSACAEGGDSGGSFISGNHAQGVTSGGSGNCTSGGTTFFQPVNEILSVYRLTLVTSGGGGGSTFSLVGAGSSKCIDAASASQADGTMLIIYTCHGGTNQRWTQTAADELRIYNNTKCMDAGASQQGTQVTINSCNGSNSQKWTLNANGTISNVQSARCLDVNGGSTANNAAVIVWSCHGGSNQVWSRQP</sequence>
<dbReference type="InterPro" id="IPR043504">
    <property type="entry name" value="Peptidase_S1_PA_chymotrypsin"/>
</dbReference>
<dbReference type="Gene3D" id="2.40.10.10">
    <property type="entry name" value="Trypsin-like serine proteases"/>
    <property type="match status" value="2"/>
</dbReference>
<keyword evidence="5" id="KW-0720">Serine protease</keyword>
<dbReference type="Gene3D" id="3.30.300.50">
    <property type="match status" value="2"/>
</dbReference>
<dbReference type="AlphaFoldDB" id="A0A2W2DDX7"/>
<dbReference type="OrthoDB" id="8781117at2"/>
<keyword evidence="7" id="KW-1015">Disulfide bond</keyword>
<comment type="caution">
    <text evidence="10">The sequence shown here is derived from an EMBL/GenBank/DDBJ whole genome shotgun (WGS) entry which is preliminary data.</text>
</comment>
<keyword evidence="4" id="KW-0378">Hydrolase</keyword>
<dbReference type="InterPro" id="IPR009003">
    <property type="entry name" value="Peptidase_S1_PA"/>
</dbReference>
<dbReference type="CDD" id="cd23418">
    <property type="entry name" value="beta-trefoil_Ricin_XLN-like"/>
    <property type="match status" value="1"/>
</dbReference>
<evidence type="ECO:0000256" key="8">
    <source>
        <dbReference type="SAM" id="SignalP"/>
    </source>
</evidence>
<dbReference type="InterPro" id="IPR035070">
    <property type="entry name" value="Streptogrisin_prodomain"/>
</dbReference>
<evidence type="ECO:0000313" key="11">
    <source>
        <dbReference type="Proteomes" id="UP000248749"/>
    </source>
</evidence>
<dbReference type="EMBL" id="POUB01000014">
    <property type="protein sequence ID" value="PZG02099.1"/>
    <property type="molecule type" value="Genomic_DNA"/>
</dbReference>
<dbReference type="InterPro" id="IPR004236">
    <property type="entry name" value="Pept_S1_alpha_lytic"/>
</dbReference>
<evidence type="ECO:0000256" key="3">
    <source>
        <dbReference type="ARBA" id="ARBA00022729"/>
    </source>
</evidence>
<evidence type="ECO:0000256" key="2">
    <source>
        <dbReference type="ARBA" id="ARBA00022670"/>
    </source>
</evidence>
<feature type="chain" id="PRO_5039633473" description="Ricin B lectin domain-containing protein" evidence="8">
    <location>
        <begin position="21"/>
        <end position="515"/>
    </location>
</feature>
<evidence type="ECO:0000256" key="1">
    <source>
        <dbReference type="ARBA" id="ARBA00007664"/>
    </source>
</evidence>
<dbReference type="InterPro" id="IPR000772">
    <property type="entry name" value="Ricin_B_lectin"/>
</dbReference>
<organism evidence="10 11">
    <name type="scientific">Micromonospora deserti</name>
    <dbReference type="NCBI Taxonomy" id="2070366"/>
    <lineage>
        <taxon>Bacteria</taxon>
        <taxon>Bacillati</taxon>
        <taxon>Actinomycetota</taxon>
        <taxon>Actinomycetes</taxon>
        <taxon>Micromonosporales</taxon>
        <taxon>Micromonosporaceae</taxon>
        <taxon>Micromonospora</taxon>
    </lineage>
</organism>
<gene>
    <name evidence="10" type="ORF">C1I99_04215</name>
</gene>
<dbReference type="SUPFAM" id="SSF50370">
    <property type="entry name" value="Ricin B-like lectins"/>
    <property type="match status" value="1"/>
</dbReference>
<dbReference type="GO" id="GO:0006508">
    <property type="term" value="P:proteolysis"/>
    <property type="evidence" value="ECO:0007669"/>
    <property type="project" value="UniProtKB-KW"/>
</dbReference>
<dbReference type="SUPFAM" id="SSF50494">
    <property type="entry name" value="Trypsin-like serine proteases"/>
    <property type="match status" value="1"/>
</dbReference>
<feature type="signal peptide" evidence="8">
    <location>
        <begin position="1"/>
        <end position="20"/>
    </location>
</feature>
<evidence type="ECO:0000256" key="5">
    <source>
        <dbReference type="ARBA" id="ARBA00022825"/>
    </source>
</evidence>
<proteinExistence type="inferred from homology"/>
<feature type="domain" description="Ricin B lectin" evidence="9">
    <location>
        <begin position="387"/>
        <end position="514"/>
    </location>
</feature>
<evidence type="ECO:0000256" key="7">
    <source>
        <dbReference type="ARBA" id="ARBA00023157"/>
    </source>
</evidence>
<evidence type="ECO:0000256" key="4">
    <source>
        <dbReference type="ARBA" id="ARBA00022801"/>
    </source>
</evidence>
<keyword evidence="11" id="KW-1185">Reference proteome</keyword>
<protein>
    <recommendedName>
        <fullName evidence="9">Ricin B lectin domain-containing protein</fullName>
    </recommendedName>
</protein>
<evidence type="ECO:0000313" key="10">
    <source>
        <dbReference type="EMBL" id="PZG02099.1"/>
    </source>
</evidence>
<dbReference type="SMART" id="SM00458">
    <property type="entry name" value="RICIN"/>
    <property type="match status" value="1"/>
</dbReference>
<dbReference type="Pfam" id="PF02983">
    <property type="entry name" value="Pro_Al_protease"/>
    <property type="match status" value="1"/>
</dbReference>
<dbReference type="GO" id="GO:0004252">
    <property type="term" value="F:serine-type endopeptidase activity"/>
    <property type="evidence" value="ECO:0007669"/>
    <property type="project" value="InterPro"/>
</dbReference>
<dbReference type="Proteomes" id="UP000248749">
    <property type="component" value="Unassembled WGS sequence"/>
</dbReference>
<dbReference type="InterPro" id="IPR035992">
    <property type="entry name" value="Ricin_B-like_lectins"/>
</dbReference>
<name>A0A2W2DDX7_9ACTN</name>
<dbReference type="InterPro" id="IPR001316">
    <property type="entry name" value="Pept_S1A_streptogrisin"/>
</dbReference>
<accession>A0A2W2DDX7</accession>